<dbReference type="InterPro" id="IPR000597">
    <property type="entry name" value="Ribosomal_uL3"/>
</dbReference>
<dbReference type="AlphaFoldDB" id="M5RYU8"/>
<evidence type="ECO:0000256" key="5">
    <source>
        <dbReference type="ARBA" id="ARBA00023274"/>
    </source>
</evidence>
<keyword evidence="5 7" id="KW-0687">Ribonucleoprotein</keyword>
<name>M5RYU8_9BACT</name>
<dbReference type="Pfam" id="PF00297">
    <property type="entry name" value="Ribosomal_L3"/>
    <property type="match status" value="1"/>
</dbReference>
<protein>
    <recommendedName>
        <fullName evidence="6 7">Large ribosomal subunit protein uL3</fullName>
    </recommendedName>
</protein>
<dbReference type="GO" id="GO:0022625">
    <property type="term" value="C:cytosolic large ribosomal subunit"/>
    <property type="evidence" value="ECO:0007669"/>
    <property type="project" value="TreeGrafter"/>
</dbReference>
<accession>M5RYU8</accession>
<dbReference type="InterPro" id="IPR009000">
    <property type="entry name" value="Transl_B-barrel_sf"/>
</dbReference>
<proteinExistence type="inferred from homology"/>
<gene>
    <name evidence="7" type="primary">rplC</name>
    <name evidence="10" type="ORF">RMSM_03968</name>
</gene>
<dbReference type="PANTHER" id="PTHR11229:SF16">
    <property type="entry name" value="LARGE RIBOSOMAL SUBUNIT PROTEIN UL3C"/>
    <property type="match status" value="1"/>
</dbReference>
<dbReference type="PROSITE" id="PS00474">
    <property type="entry name" value="RIBOSOMAL_L3"/>
    <property type="match status" value="1"/>
</dbReference>
<evidence type="ECO:0000256" key="9">
    <source>
        <dbReference type="RuleBase" id="RU003906"/>
    </source>
</evidence>
<dbReference type="Gene3D" id="3.30.160.810">
    <property type="match status" value="1"/>
</dbReference>
<evidence type="ECO:0000256" key="1">
    <source>
        <dbReference type="ARBA" id="ARBA00006540"/>
    </source>
</evidence>
<evidence type="ECO:0000256" key="8">
    <source>
        <dbReference type="RuleBase" id="RU003905"/>
    </source>
</evidence>
<dbReference type="GO" id="GO:0019843">
    <property type="term" value="F:rRNA binding"/>
    <property type="evidence" value="ECO:0007669"/>
    <property type="project" value="UniProtKB-UniRule"/>
</dbReference>
<dbReference type="GO" id="GO:0003735">
    <property type="term" value="F:structural constituent of ribosome"/>
    <property type="evidence" value="ECO:0007669"/>
    <property type="project" value="UniProtKB-UniRule"/>
</dbReference>
<evidence type="ECO:0000313" key="11">
    <source>
        <dbReference type="Proteomes" id="UP000011991"/>
    </source>
</evidence>
<dbReference type="PANTHER" id="PTHR11229">
    <property type="entry name" value="50S RIBOSOMAL PROTEIN L3"/>
    <property type="match status" value="1"/>
</dbReference>
<evidence type="ECO:0000256" key="4">
    <source>
        <dbReference type="ARBA" id="ARBA00022980"/>
    </source>
</evidence>
<keyword evidence="2 7" id="KW-0699">rRNA-binding</keyword>
<dbReference type="InterPro" id="IPR019926">
    <property type="entry name" value="Ribosomal_uL3_CS"/>
</dbReference>
<evidence type="ECO:0000256" key="2">
    <source>
        <dbReference type="ARBA" id="ARBA00022730"/>
    </source>
</evidence>
<dbReference type="PATRIC" id="fig|1265738.3.peg.3970"/>
<dbReference type="SUPFAM" id="SSF50447">
    <property type="entry name" value="Translation proteins"/>
    <property type="match status" value="1"/>
</dbReference>
<comment type="caution">
    <text evidence="10">The sequence shown here is derived from an EMBL/GenBank/DDBJ whole genome shotgun (WGS) entry which is preliminary data.</text>
</comment>
<reference evidence="10 11" key="1">
    <citation type="journal article" date="2013" name="Mar. Genomics">
        <title>Expression of sulfatases in Rhodopirellula baltica and the diversity of sulfatases in the genus Rhodopirellula.</title>
        <authorList>
            <person name="Wegner C.E."/>
            <person name="Richter-Heitmann T."/>
            <person name="Klindworth A."/>
            <person name="Klockow C."/>
            <person name="Richter M."/>
            <person name="Achstetter T."/>
            <person name="Glockner F.O."/>
            <person name="Harder J."/>
        </authorList>
    </citation>
    <scope>NUCLEOTIDE SEQUENCE [LARGE SCALE GENOMIC DNA]</scope>
    <source>
        <strain evidence="10 11">SM1</strain>
    </source>
</reference>
<dbReference type="HAMAP" id="MF_01325_B">
    <property type="entry name" value="Ribosomal_uL3_B"/>
    <property type="match status" value="1"/>
</dbReference>
<evidence type="ECO:0000256" key="7">
    <source>
        <dbReference type="HAMAP-Rule" id="MF_01325"/>
    </source>
</evidence>
<comment type="similarity">
    <text evidence="1 7 8">Belongs to the universal ribosomal protein uL3 family.</text>
</comment>
<evidence type="ECO:0000256" key="3">
    <source>
        <dbReference type="ARBA" id="ARBA00022884"/>
    </source>
</evidence>
<dbReference type="GO" id="GO:0006412">
    <property type="term" value="P:translation"/>
    <property type="evidence" value="ECO:0007669"/>
    <property type="project" value="UniProtKB-UniRule"/>
</dbReference>
<dbReference type="InterPro" id="IPR019927">
    <property type="entry name" value="Ribosomal_uL3_bac/org-type"/>
</dbReference>
<dbReference type="EMBL" id="ANOG01000572">
    <property type="protein sequence ID" value="EMI19104.1"/>
    <property type="molecule type" value="Genomic_DNA"/>
</dbReference>
<dbReference type="Proteomes" id="UP000011991">
    <property type="component" value="Unassembled WGS sequence"/>
</dbReference>
<sequence>MKDMSPSILGRKVGMTQVFLEDGTSVPVTVIQAGPCHVLQLRSEERDGYRAVQLGFEDKPRRLAIRSERGHVAKLDSKRSKSRAAAGVEATAKAGCEPQRYIREFRGESELEVGATVTVDQFAEVKKVDVTGTSKGRGYAGVMKRHNFAGQRASHGVKKCHRYAGSTGCSAAPSRVFKGLAMAGQYGNTKTTVRNLELVRIDAENNLLLVRGAVPGPNGGFVSVRQTNKVG</sequence>
<evidence type="ECO:0000256" key="6">
    <source>
        <dbReference type="ARBA" id="ARBA00035243"/>
    </source>
</evidence>
<keyword evidence="11" id="KW-1185">Reference proteome</keyword>
<dbReference type="FunFam" id="2.40.30.10:FF:000004">
    <property type="entry name" value="50S ribosomal protein L3"/>
    <property type="match status" value="1"/>
</dbReference>
<comment type="function">
    <text evidence="7 9">One of the primary rRNA binding proteins, it binds directly near the 3'-end of the 23S rRNA, where it nucleates assembly of the 50S subunit.</text>
</comment>
<comment type="subunit">
    <text evidence="7 9">Part of the 50S ribosomal subunit. Forms a cluster with proteins L14 and L19.</text>
</comment>
<organism evidence="10 11">
    <name type="scientific">Rhodopirellula maiorica SM1</name>
    <dbReference type="NCBI Taxonomy" id="1265738"/>
    <lineage>
        <taxon>Bacteria</taxon>
        <taxon>Pseudomonadati</taxon>
        <taxon>Planctomycetota</taxon>
        <taxon>Planctomycetia</taxon>
        <taxon>Pirellulales</taxon>
        <taxon>Pirellulaceae</taxon>
        <taxon>Novipirellula</taxon>
    </lineage>
</organism>
<evidence type="ECO:0000313" key="10">
    <source>
        <dbReference type="EMBL" id="EMI19104.1"/>
    </source>
</evidence>
<keyword evidence="4 7" id="KW-0689">Ribosomal protein</keyword>
<keyword evidence="3 7" id="KW-0694">RNA-binding</keyword>
<dbReference type="Gene3D" id="2.40.30.10">
    <property type="entry name" value="Translation factors"/>
    <property type="match status" value="1"/>
</dbReference>
<dbReference type="NCBIfam" id="TIGR03625">
    <property type="entry name" value="L3_bact"/>
    <property type="match status" value="1"/>
</dbReference>